<reference evidence="1 2" key="1">
    <citation type="journal article" date="2014" name="Mol. Biol. Evol.">
        <title>Massive expansion of Ubiquitination-related gene families within the Chlamydiae.</title>
        <authorList>
            <person name="Domman D."/>
            <person name="Collingro A."/>
            <person name="Lagkouvardos I."/>
            <person name="Gehre L."/>
            <person name="Weinmaier T."/>
            <person name="Rattei T."/>
            <person name="Subtil A."/>
            <person name="Horn M."/>
        </authorList>
    </citation>
    <scope>NUCLEOTIDE SEQUENCE [LARGE SCALE GENOMIC DNA]</scope>
    <source>
        <strain evidence="1 2">OEW1</strain>
    </source>
</reference>
<dbReference type="PATRIC" id="fig|83552.4.peg.2743"/>
<evidence type="ECO:0000313" key="2">
    <source>
        <dbReference type="Proteomes" id="UP000031307"/>
    </source>
</evidence>
<gene>
    <name evidence="1" type="ORF">DB43_AS00370</name>
</gene>
<comment type="caution">
    <text evidence="1">The sequence shown here is derived from an EMBL/GenBank/DDBJ whole genome shotgun (WGS) entry which is preliminary data.</text>
</comment>
<name>A0A0C1E423_9BACT</name>
<evidence type="ECO:0000313" key="1">
    <source>
        <dbReference type="EMBL" id="KIA76167.1"/>
    </source>
</evidence>
<sequence>MVIDHESNAKENREIYRCFRDARLNLQKAFKDGRYFETFVKLFTDDVSPL</sequence>
<dbReference type="EMBL" id="JSAM01000129">
    <property type="protein sequence ID" value="KIA76167.1"/>
    <property type="molecule type" value="Genomic_DNA"/>
</dbReference>
<accession>A0A0C1E423</accession>
<protein>
    <submittedName>
        <fullName evidence="1">Uncharacterized protein</fullName>
    </submittedName>
</protein>
<proteinExistence type="predicted"/>
<organism evidence="1 2">
    <name type="scientific">Parachlamydia acanthamoebae</name>
    <dbReference type="NCBI Taxonomy" id="83552"/>
    <lineage>
        <taxon>Bacteria</taxon>
        <taxon>Pseudomonadati</taxon>
        <taxon>Chlamydiota</taxon>
        <taxon>Chlamydiia</taxon>
        <taxon>Parachlamydiales</taxon>
        <taxon>Parachlamydiaceae</taxon>
        <taxon>Parachlamydia</taxon>
    </lineage>
</organism>
<dbReference type="Proteomes" id="UP000031307">
    <property type="component" value="Unassembled WGS sequence"/>
</dbReference>
<dbReference type="AlphaFoldDB" id="A0A0C1E423"/>